<feature type="region of interest" description="Disordered" evidence="8">
    <location>
        <begin position="96"/>
        <end position="162"/>
    </location>
</feature>
<dbReference type="GO" id="GO:1903775">
    <property type="term" value="P:regulation of DNA double-strand break processing"/>
    <property type="evidence" value="ECO:0007669"/>
    <property type="project" value="EnsemblFungi"/>
</dbReference>
<evidence type="ECO:0000256" key="8">
    <source>
        <dbReference type="SAM" id="MobiDB-lite"/>
    </source>
</evidence>
<dbReference type="GO" id="GO:0000727">
    <property type="term" value="P:double-strand break repair via break-induced replication"/>
    <property type="evidence" value="ECO:0007669"/>
    <property type="project" value="EnsemblFungi"/>
</dbReference>
<evidence type="ECO:0000313" key="10">
    <source>
        <dbReference type="Proteomes" id="UP000005627"/>
    </source>
</evidence>
<keyword evidence="10" id="KW-1185">Reference proteome</keyword>
<dbReference type="eggNOG" id="ENOG502RYEW">
    <property type="taxonomic scope" value="Eukaryota"/>
</dbReference>
<evidence type="ECO:0000256" key="3">
    <source>
        <dbReference type="ARBA" id="ARBA00022763"/>
    </source>
</evidence>
<gene>
    <name evidence="9" type="primary">TDEL0F04550</name>
    <name evidence="9" type="ORF">TDEL_0F04550</name>
</gene>
<dbReference type="OrthoDB" id="4066789at2759"/>
<dbReference type="GO" id="GO:0000736">
    <property type="term" value="P:double-strand break repair via single-strand annealing, removal of nonhomologous ends"/>
    <property type="evidence" value="ECO:0007669"/>
    <property type="project" value="EnsemblFungi"/>
</dbReference>
<dbReference type="GO" id="GO:0006261">
    <property type="term" value="P:DNA-templated DNA replication"/>
    <property type="evidence" value="ECO:0007669"/>
    <property type="project" value="EnsemblFungi"/>
</dbReference>
<accession>G8ZXC2</accession>
<dbReference type="RefSeq" id="XP_003682477.1">
    <property type="nucleotide sequence ID" value="XM_003682429.1"/>
</dbReference>
<comment type="similarity">
    <text evidence="2">Belongs to the SLX4 family.</text>
</comment>
<name>G8ZXC2_TORDE</name>
<evidence type="ECO:0000256" key="4">
    <source>
        <dbReference type="ARBA" id="ARBA00023172"/>
    </source>
</evidence>
<dbReference type="GeneID" id="11501861"/>
<keyword evidence="5" id="KW-0234">DNA repair</keyword>
<dbReference type="GO" id="GO:2000001">
    <property type="term" value="P:regulation of DNA damage checkpoint"/>
    <property type="evidence" value="ECO:0007669"/>
    <property type="project" value="EnsemblFungi"/>
</dbReference>
<dbReference type="GO" id="GO:0036297">
    <property type="term" value="P:interstrand cross-link repair"/>
    <property type="evidence" value="ECO:0007669"/>
    <property type="project" value="EnsemblFungi"/>
</dbReference>
<evidence type="ECO:0000256" key="7">
    <source>
        <dbReference type="ARBA" id="ARBA00029496"/>
    </source>
</evidence>
<dbReference type="KEGG" id="tdl:TDEL_0F04550"/>
<dbReference type="HOGENOM" id="CLU_022388_0_0_1"/>
<feature type="compositionally biased region" description="Basic and acidic residues" evidence="8">
    <location>
        <begin position="122"/>
        <end position="131"/>
    </location>
</feature>
<reference evidence="9 10" key="1">
    <citation type="journal article" date="2011" name="Proc. Natl. Acad. Sci. U.S.A.">
        <title>Evolutionary erosion of yeast sex chromosomes by mating-type switching accidents.</title>
        <authorList>
            <person name="Gordon J.L."/>
            <person name="Armisen D."/>
            <person name="Proux-Wera E."/>
            <person name="Oheigeartaigh S.S."/>
            <person name="Byrne K.P."/>
            <person name="Wolfe K.H."/>
        </authorList>
    </citation>
    <scope>NUCLEOTIDE SEQUENCE [LARGE SCALE GENOMIC DNA]</scope>
    <source>
        <strain evidence="10">ATCC 10662 / CBS 1146 / NBRC 0425 / NCYC 2629 / NRRL Y-866</strain>
    </source>
</reference>
<keyword evidence="3" id="KW-0227">DNA damage</keyword>
<dbReference type="FunCoup" id="G8ZXC2">
    <property type="interactions" value="51"/>
</dbReference>
<evidence type="ECO:0000256" key="5">
    <source>
        <dbReference type="ARBA" id="ARBA00023204"/>
    </source>
</evidence>
<sequence length="513" mass="57650">MSILLLSVRILIQMEPFDVVGMDLRRARRNLQLVGELENEDDNLEQRNVADTQVPEEMGFSSPPESVFVSTQVQSRLDDVEQEESVKGLLKRFKYEDEEPGESKKAHGIKRKKPTQKRKHKNIDEYGDSKGGKLLKQLSGKHKKVKDMINSQRKKTSVRGHSQYDTYNAEEWGYIHQKILKRFPQSGASEMKQVFHHIYGEVGCDLWSASQQPPEGDDSVLEPVPIGKAAGNHEVNVLTLSQVMSDKSIVEPEDDENDDSTIPDSTDDASIVIPISDHVETQFYTPRTTPPDEIIDLTQESFKVVKSLISPLKDADTPLVQVPATRTSTVRFQPPCADPAKCLTVKLPRRQVALLKEKLSSKFDIAEENGGVLDTEVEDLDQCTFYLQPKVRSPIKEVSKLATQSAQKLRQSIKIIGLKPSRSKSQMIASLEAASQVLDSSVTELEQRQLIYENLTTLVQACPSLLERIYTFQPISVEDLLAKLIKANPFVDQIDEVTIRTWADLQGICLTNS</sequence>
<dbReference type="EMBL" id="HE616747">
    <property type="protein sequence ID" value="CCE93266.1"/>
    <property type="molecule type" value="Genomic_DNA"/>
</dbReference>
<dbReference type="GO" id="GO:1905261">
    <property type="term" value="P:regulation of meiotic DNA double-strand break formation involved in reciprocal meiotic recombination"/>
    <property type="evidence" value="ECO:0007669"/>
    <property type="project" value="EnsemblFungi"/>
</dbReference>
<dbReference type="Pfam" id="PF09494">
    <property type="entry name" value="Slx4"/>
    <property type="match status" value="1"/>
</dbReference>
<dbReference type="Proteomes" id="UP000005627">
    <property type="component" value="Chromosome 6"/>
</dbReference>
<dbReference type="InParanoid" id="G8ZXC2"/>
<dbReference type="GO" id="GO:0033557">
    <property type="term" value="C:Slx1-Slx4 complex"/>
    <property type="evidence" value="ECO:0007669"/>
    <property type="project" value="EnsemblFungi"/>
</dbReference>
<proteinExistence type="inferred from homology"/>
<comment type="subcellular location">
    <subcellularLocation>
        <location evidence="1">Nucleus</location>
    </subcellularLocation>
</comment>
<keyword evidence="6" id="KW-0539">Nucleus</keyword>
<evidence type="ECO:0000313" key="9">
    <source>
        <dbReference type="EMBL" id="CCE93266.1"/>
    </source>
</evidence>
<feature type="compositionally biased region" description="Basic residues" evidence="8">
    <location>
        <begin position="106"/>
        <end position="121"/>
    </location>
</feature>
<dbReference type="AlphaFoldDB" id="G8ZXC2"/>
<dbReference type="GO" id="GO:0017108">
    <property type="term" value="F:5'-flap endonuclease activity"/>
    <property type="evidence" value="ECO:0007669"/>
    <property type="project" value="EnsemblFungi"/>
</dbReference>
<evidence type="ECO:0000256" key="2">
    <source>
        <dbReference type="ARBA" id="ARBA00006661"/>
    </source>
</evidence>
<organism evidence="9 10">
    <name type="scientific">Torulaspora delbrueckii</name>
    <name type="common">Yeast</name>
    <name type="synonym">Candida colliculosa</name>
    <dbReference type="NCBI Taxonomy" id="4950"/>
    <lineage>
        <taxon>Eukaryota</taxon>
        <taxon>Fungi</taxon>
        <taxon>Dikarya</taxon>
        <taxon>Ascomycota</taxon>
        <taxon>Saccharomycotina</taxon>
        <taxon>Saccharomycetes</taxon>
        <taxon>Saccharomycetales</taxon>
        <taxon>Saccharomycetaceae</taxon>
        <taxon>Torulaspora</taxon>
    </lineage>
</organism>
<protein>
    <recommendedName>
        <fullName evidence="7">Structure-specific endonuclease subunit SLX4</fullName>
    </recommendedName>
</protein>
<dbReference type="InterPro" id="IPR018574">
    <property type="entry name" value="Structure-sp_endonuc_su_Slx4"/>
</dbReference>
<evidence type="ECO:0000256" key="1">
    <source>
        <dbReference type="ARBA" id="ARBA00004123"/>
    </source>
</evidence>
<keyword evidence="4" id="KW-0233">DNA recombination</keyword>
<dbReference type="GO" id="GO:1905348">
    <property type="term" value="C:endonuclease complex"/>
    <property type="evidence" value="ECO:0007669"/>
    <property type="project" value="EnsemblFungi"/>
</dbReference>
<evidence type="ECO:0000256" key="6">
    <source>
        <dbReference type="ARBA" id="ARBA00023242"/>
    </source>
</evidence>
<dbReference type="STRING" id="1076872.G8ZXC2"/>